<dbReference type="InParanoid" id="A0A6I9QXD7"/>
<name>A0A6I9QXD7_ELAGV</name>
<dbReference type="AlphaFoldDB" id="A0A6I9QXD7"/>
<dbReference type="Pfam" id="PF04504">
    <property type="entry name" value="GeBP-like_DBD"/>
    <property type="match status" value="1"/>
</dbReference>
<dbReference type="PANTHER" id="PTHR31662:SF28">
    <property type="entry name" value="MYB_SANT-LIKE DOMAIN-CONTAINING PROTEIN"/>
    <property type="match status" value="1"/>
</dbReference>
<dbReference type="RefSeq" id="XP_010916577.1">
    <property type="nucleotide sequence ID" value="XM_010918275.3"/>
</dbReference>
<feature type="compositionally biased region" description="Pro residues" evidence="2">
    <location>
        <begin position="42"/>
        <end position="58"/>
    </location>
</feature>
<feature type="domain" description="Glabrous enhancer-binding protein-like DBD" evidence="3">
    <location>
        <begin position="138"/>
        <end position="224"/>
    </location>
</feature>
<sequence length="354" mass="38586">MEVQERKVAKKPSKSKSKSKSSKHHPSSSSEPLETKNNSKPNPDPTSPNPNGGPPPAPAARKDPNPNPNPNPKSSKPPKPTPSSPILPKSSKPPKPDAVMPDDPSSDPASPSRKSDRKRKARDFSDEEPSGKSSQAGQRRLADDNAVALLRAAIDFRSGTGSIPLPANMGIFYEFVKASLPTPLSKDQVYNKLRHLRRKFQKSGPPGSGPNDGLVHGLSTEIWGPVDKKDDNKEEKKVKEGTSVAVIKNGDAAKVAAEEEEVQQQQGDGEERGVHGLDSLPYVSSAAAEHWKENGLWGVSWEAGLKRMDPSKARVLEEKWRRQLGDEMKLQMDWSKTNRELLALLNDAYKGMSA</sequence>
<feature type="compositionally biased region" description="Pro residues" evidence="2">
    <location>
        <begin position="65"/>
        <end position="85"/>
    </location>
</feature>
<protein>
    <submittedName>
        <fullName evidence="5">STOREKEEPER protein</fullName>
    </submittedName>
</protein>
<proteinExistence type="inferred from homology"/>
<dbReference type="GO" id="GO:0006355">
    <property type="term" value="P:regulation of DNA-templated transcription"/>
    <property type="evidence" value="ECO:0007669"/>
    <property type="project" value="InterPro"/>
</dbReference>
<feature type="compositionally biased region" description="Low complexity" evidence="2">
    <location>
        <begin position="97"/>
        <end position="112"/>
    </location>
</feature>
<comment type="similarity">
    <text evidence="1">Belongs to the GeBP family.</text>
</comment>
<dbReference type="InterPro" id="IPR007592">
    <property type="entry name" value="GEBP"/>
</dbReference>
<evidence type="ECO:0000256" key="1">
    <source>
        <dbReference type="ARBA" id="ARBA00010820"/>
    </source>
</evidence>
<dbReference type="Proteomes" id="UP000504607">
    <property type="component" value="Chromosome 3"/>
</dbReference>
<reference evidence="5" key="1">
    <citation type="submission" date="2025-08" db="UniProtKB">
        <authorList>
            <consortium name="RefSeq"/>
        </authorList>
    </citation>
    <scope>IDENTIFICATION</scope>
</reference>
<evidence type="ECO:0000259" key="3">
    <source>
        <dbReference type="Pfam" id="PF04504"/>
    </source>
</evidence>
<feature type="region of interest" description="Disordered" evidence="2">
    <location>
        <begin position="1"/>
        <end position="141"/>
    </location>
</feature>
<dbReference type="InterPro" id="IPR053932">
    <property type="entry name" value="GeBP-like_DBD"/>
</dbReference>
<keyword evidence="4" id="KW-1185">Reference proteome</keyword>
<organism evidence="4 5">
    <name type="scientific">Elaeis guineensis var. tenera</name>
    <name type="common">Oil palm</name>
    <dbReference type="NCBI Taxonomy" id="51953"/>
    <lineage>
        <taxon>Eukaryota</taxon>
        <taxon>Viridiplantae</taxon>
        <taxon>Streptophyta</taxon>
        <taxon>Embryophyta</taxon>
        <taxon>Tracheophyta</taxon>
        <taxon>Spermatophyta</taxon>
        <taxon>Magnoliopsida</taxon>
        <taxon>Liliopsida</taxon>
        <taxon>Arecaceae</taxon>
        <taxon>Arecoideae</taxon>
        <taxon>Cocoseae</taxon>
        <taxon>Elaeidinae</taxon>
        <taxon>Elaeis</taxon>
    </lineage>
</organism>
<dbReference type="PANTHER" id="PTHR31662">
    <property type="entry name" value="BNAANNG10740D PROTEIN-RELATED"/>
    <property type="match status" value="1"/>
</dbReference>
<accession>A0A6I9QXD7</accession>
<evidence type="ECO:0000256" key="2">
    <source>
        <dbReference type="SAM" id="MobiDB-lite"/>
    </source>
</evidence>
<dbReference type="OrthoDB" id="661680at2759"/>
<dbReference type="FunCoup" id="A0A6I9QXD7">
    <property type="interactions" value="22"/>
</dbReference>
<feature type="compositionally biased region" description="Basic residues" evidence="2">
    <location>
        <begin position="8"/>
        <end position="26"/>
    </location>
</feature>
<evidence type="ECO:0000313" key="4">
    <source>
        <dbReference type="Proteomes" id="UP000504607"/>
    </source>
</evidence>
<dbReference type="GO" id="GO:0005634">
    <property type="term" value="C:nucleus"/>
    <property type="evidence" value="ECO:0007669"/>
    <property type="project" value="TreeGrafter"/>
</dbReference>
<gene>
    <name evidence="5" type="primary">LOC105041341</name>
</gene>
<evidence type="ECO:0000313" key="5">
    <source>
        <dbReference type="RefSeq" id="XP_010916577.1"/>
    </source>
</evidence>